<dbReference type="FunFam" id="2.160.20.10:FF:000001">
    <property type="entry name" value="Pectinesterase"/>
    <property type="match status" value="1"/>
</dbReference>
<evidence type="ECO:0000256" key="7">
    <source>
        <dbReference type="ARBA" id="ARBA00023157"/>
    </source>
</evidence>
<dbReference type="Pfam" id="PF01095">
    <property type="entry name" value="Pectinesterase"/>
    <property type="match status" value="1"/>
</dbReference>
<keyword evidence="5 12" id="KW-0378">Hydrolase</keyword>
<evidence type="ECO:0000256" key="13">
    <source>
        <dbReference type="SAM" id="Phobius"/>
    </source>
</evidence>
<dbReference type="FunFam" id="1.20.140.40:FF:000001">
    <property type="entry name" value="Pectinesterase"/>
    <property type="match status" value="1"/>
</dbReference>
<dbReference type="GO" id="GO:0042545">
    <property type="term" value="P:cell wall modification"/>
    <property type="evidence" value="ECO:0007669"/>
    <property type="project" value="UniProtKB-UniRule"/>
</dbReference>
<dbReference type="InterPro" id="IPR035513">
    <property type="entry name" value="Invertase/methylesterase_inhib"/>
</dbReference>
<evidence type="ECO:0000256" key="8">
    <source>
        <dbReference type="ARBA" id="ARBA00023180"/>
    </source>
</evidence>
<dbReference type="EMBL" id="KZ504137">
    <property type="protein sequence ID" value="PKU59241.1"/>
    <property type="molecule type" value="Genomic_DNA"/>
</dbReference>
<dbReference type="GO" id="GO:0045490">
    <property type="term" value="P:pectin catabolic process"/>
    <property type="evidence" value="ECO:0007669"/>
    <property type="project" value="UniProtKB-UniRule"/>
</dbReference>
<dbReference type="Pfam" id="PF04043">
    <property type="entry name" value="PMEI"/>
    <property type="match status" value="1"/>
</dbReference>
<evidence type="ECO:0000256" key="2">
    <source>
        <dbReference type="ARBA" id="ARBA00006027"/>
    </source>
</evidence>
<keyword evidence="6 12" id="KW-0063">Aspartyl esterase</keyword>
<evidence type="ECO:0000256" key="12">
    <source>
        <dbReference type="RuleBase" id="RU000589"/>
    </source>
</evidence>
<dbReference type="OrthoDB" id="2019149at2759"/>
<evidence type="ECO:0000259" key="14">
    <source>
        <dbReference type="SMART" id="SM00856"/>
    </source>
</evidence>
<evidence type="ECO:0000313" key="15">
    <source>
        <dbReference type="EMBL" id="PKU59241.1"/>
    </source>
</evidence>
<comment type="similarity">
    <text evidence="3">In the C-terminal section; belongs to the pectinesterase family.</text>
</comment>
<gene>
    <name evidence="15" type="primary">PME45</name>
    <name evidence="15" type="ORF">MA16_Dca021663</name>
</gene>
<evidence type="ECO:0000256" key="3">
    <source>
        <dbReference type="ARBA" id="ARBA00007786"/>
    </source>
</evidence>
<evidence type="ECO:0000256" key="5">
    <source>
        <dbReference type="ARBA" id="ARBA00022801"/>
    </source>
</evidence>
<comment type="similarity">
    <text evidence="2">In the N-terminal section; belongs to the PMEI family.</text>
</comment>
<dbReference type="PROSITE" id="PS00503">
    <property type="entry name" value="PECTINESTERASE_2"/>
    <property type="match status" value="1"/>
</dbReference>
<evidence type="ECO:0000256" key="9">
    <source>
        <dbReference type="ARBA" id="ARBA00047928"/>
    </source>
</evidence>
<keyword evidence="13" id="KW-0472">Membrane</keyword>
<dbReference type="InterPro" id="IPR000070">
    <property type="entry name" value="Pectinesterase_cat"/>
</dbReference>
<dbReference type="SUPFAM" id="SSF101148">
    <property type="entry name" value="Plant invertase/pectin methylesterase inhibitor"/>
    <property type="match status" value="1"/>
</dbReference>
<keyword evidence="13" id="KW-1133">Transmembrane helix</keyword>
<reference evidence="15 16" key="2">
    <citation type="journal article" date="2017" name="Nature">
        <title>The Apostasia genome and the evolution of orchids.</title>
        <authorList>
            <person name="Zhang G.Q."/>
            <person name="Liu K.W."/>
            <person name="Li Z."/>
            <person name="Lohaus R."/>
            <person name="Hsiao Y.Y."/>
            <person name="Niu S.C."/>
            <person name="Wang J.Y."/>
            <person name="Lin Y.C."/>
            <person name="Xu Q."/>
            <person name="Chen L.J."/>
            <person name="Yoshida K."/>
            <person name="Fujiwara S."/>
            <person name="Wang Z.W."/>
            <person name="Zhang Y.Q."/>
            <person name="Mitsuda N."/>
            <person name="Wang M."/>
            <person name="Liu G.H."/>
            <person name="Pecoraro L."/>
            <person name="Huang H.X."/>
            <person name="Xiao X.J."/>
            <person name="Lin M."/>
            <person name="Wu X.Y."/>
            <person name="Wu W.L."/>
            <person name="Chen Y.Y."/>
            <person name="Chang S.B."/>
            <person name="Sakamoto S."/>
            <person name="Ohme-Takagi M."/>
            <person name="Yagi M."/>
            <person name="Zeng S.J."/>
            <person name="Shen C.Y."/>
            <person name="Yeh C.M."/>
            <person name="Luo Y.B."/>
            <person name="Tsai W.C."/>
            <person name="Van de Peer Y."/>
            <person name="Liu Z.J."/>
        </authorList>
    </citation>
    <scope>NUCLEOTIDE SEQUENCE [LARGE SCALE GENOMIC DNA]</scope>
    <source>
        <tissue evidence="15">The whole plant</tissue>
    </source>
</reference>
<comment type="catalytic activity">
    <reaction evidence="9 12">
        <text>[(1-&gt;4)-alpha-D-galacturonosyl methyl ester](n) + n H2O = [(1-&gt;4)-alpha-D-galacturonosyl](n) + n methanol + n H(+)</text>
        <dbReference type="Rhea" id="RHEA:22380"/>
        <dbReference type="Rhea" id="RHEA-COMP:14570"/>
        <dbReference type="Rhea" id="RHEA-COMP:14573"/>
        <dbReference type="ChEBI" id="CHEBI:15377"/>
        <dbReference type="ChEBI" id="CHEBI:15378"/>
        <dbReference type="ChEBI" id="CHEBI:17790"/>
        <dbReference type="ChEBI" id="CHEBI:140522"/>
        <dbReference type="ChEBI" id="CHEBI:140523"/>
        <dbReference type="EC" id="3.1.1.11"/>
    </reaction>
</comment>
<keyword evidence="7" id="KW-1015">Disulfide bond</keyword>
<dbReference type="InterPro" id="IPR006501">
    <property type="entry name" value="Pectinesterase_inhib_dom"/>
</dbReference>
<dbReference type="GO" id="GO:0030599">
    <property type="term" value="F:pectinesterase activity"/>
    <property type="evidence" value="ECO:0007669"/>
    <property type="project" value="UniProtKB-UniRule"/>
</dbReference>
<evidence type="ECO:0000256" key="11">
    <source>
        <dbReference type="PROSITE-ProRule" id="PRU10040"/>
    </source>
</evidence>
<accession>A0A2I0V761</accession>
<proteinExistence type="inferred from homology"/>
<dbReference type="GO" id="GO:0004857">
    <property type="term" value="F:enzyme inhibitor activity"/>
    <property type="evidence" value="ECO:0007669"/>
    <property type="project" value="InterPro"/>
</dbReference>
<dbReference type="Gene3D" id="1.20.140.40">
    <property type="entry name" value="Invertase/pectin methylesterase inhibitor family protein"/>
    <property type="match status" value="1"/>
</dbReference>
<dbReference type="NCBIfam" id="TIGR01614">
    <property type="entry name" value="PME_inhib"/>
    <property type="match status" value="1"/>
</dbReference>
<dbReference type="EC" id="3.1.1.11" evidence="4 12"/>
<dbReference type="InterPro" id="IPR011050">
    <property type="entry name" value="Pectin_lyase_fold/virulence"/>
</dbReference>
<protein>
    <recommendedName>
        <fullName evidence="4 12">Pectinesterase</fullName>
        <ecNumber evidence="4 12">3.1.1.11</ecNumber>
    </recommendedName>
</protein>
<evidence type="ECO:0000256" key="4">
    <source>
        <dbReference type="ARBA" id="ARBA00013229"/>
    </source>
</evidence>
<organism evidence="15 16">
    <name type="scientific">Dendrobium catenatum</name>
    <dbReference type="NCBI Taxonomy" id="906689"/>
    <lineage>
        <taxon>Eukaryota</taxon>
        <taxon>Viridiplantae</taxon>
        <taxon>Streptophyta</taxon>
        <taxon>Embryophyta</taxon>
        <taxon>Tracheophyta</taxon>
        <taxon>Spermatophyta</taxon>
        <taxon>Magnoliopsida</taxon>
        <taxon>Liliopsida</taxon>
        <taxon>Asparagales</taxon>
        <taxon>Orchidaceae</taxon>
        <taxon>Epidendroideae</taxon>
        <taxon>Malaxideae</taxon>
        <taxon>Dendrobiinae</taxon>
        <taxon>Dendrobium</taxon>
    </lineage>
</organism>
<name>A0A2I0V761_9ASPA</name>
<keyword evidence="8" id="KW-0325">Glycoprotein</keyword>
<dbReference type="SMART" id="SM00856">
    <property type="entry name" value="PMEI"/>
    <property type="match status" value="1"/>
</dbReference>
<keyword evidence="16" id="KW-1185">Reference proteome</keyword>
<evidence type="ECO:0000256" key="1">
    <source>
        <dbReference type="ARBA" id="ARBA00005184"/>
    </source>
</evidence>
<dbReference type="CDD" id="cd15798">
    <property type="entry name" value="PMEI-like_3"/>
    <property type="match status" value="1"/>
</dbReference>
<keyword evidence="13" id="KW-0812">Transmembrane</keyword>
<dbReference type="Proteomes" id="UP000233837">
    <property type="component" value="Unassembled WGS sequence"/>
</dbReference>
<evidence type="ECO:0000313" key="16">
    <source>
        <dbReference type="Proteomes" id="UP000233837"/>
    </source>
</evidence>
<comment type="function">
    <text evidence="10">Acts in the modification of cell walls via demethylesterification of cell wall pectin.</text>
</comment>
<evidence type="ECO:0000256" key="6">
    <source>
        <dbReference type="ARBA" id="ARBA00023085"/>
    </source>
</evidence>
<evidence type="ECO:0000256" key="10">
    <source>
        <dbReference type="ARBA" id="ARBA00057335"/>
    </source>
</evidence>
<reference evidence="15 16" key="1">
    <citation type="journal article" date="2016" name="Sci. Rep.">
        <title>The Dendrobium catenatum Lindl. genome sequence provides insights into polysaccharide synthase, floral development and adaptive evolution.</title>
        <authorList>
            <person name="Zhang G.Q."/>
            <person name="Xu Q."/>
            <person name="Bian C."/>
            <person name="Tsai W.C."/>
            <person name="Yeh C.M."/>
            <person name="Liu K.W."/>
            <person name="Yoshida K."/>
            <person name="Zhang L.S."/>
            <person name="Chang S.B."/>
            <person name="Chen F."/>
            <person name="Shi Y."/>
            <person name="Su Y.Y."/>
            <person name="Zhang Y.Q."/>
            <person name="Chen L.J."/>
            <person name="Yin Y."/>
            <person name="Lin M."/>
            <person name="Huang H."/>
            <person name="Deng H."/>
            <person name="Wang Z.W."/>
            <person name="Zhu S.L."/>
            <person name="Zhao X."/>
            <person name="Deng C."/>
            <person name="Niu S.C."/>
            <person name="Huang J."/>
            <person name="Wang M."/>
            <person name="Liu G.H."/>
            <person name="Yang H.J."/>
            <person name="Xiao X.J."/>
            <person name="Hsiao Y.Y."/>
            <person name="Wu W.L."/>
            <person name="Chen Y.Y."/>
            <person name="Mitsuda N."/>
            <person name="Ohme-Takagi M."/>
            <person name="Luo Y.B."/>
            <person name="Van de Peer Y."/>
            <person name="Liu Z.J."/>
        </authorList>
    </citation>
    <scope>NUCLEOTIDE SEQUENCE [LARGE SCALE GENOMIC DNA]</scope>
    <source>
        <tissue evidence="15">The whole plant</tissue>
    </source>
</reference>
<sequence length="588" mass="66029">MAAFSDEEQRKRRYRRIAGSIASLILLLAVVGTACTLYSPEKDTPSSHIVTSATAGSPATQLHSTAKSIQVMCESTDYKQTCVSSLNKVVKKNTTDPKELVKAAVAVVLDEISTAFRRTRLLADKDPRVRGAVEDCRQLFEDSKDEIKRSLDDIVSTGIEHIPRKSRDIRTWLSSVMSYQQTCIDGFPDGELKVKLKKTLKTARELTSNSLAIVKELSSFLEMLEVPGLTVSGRKLLAEKEELHQFDDEGIPSWVHEDERRVLRQVNTNLKPNVTVAKDGTGDYTTISMALAKIPNEYTGRYVIYVKEGVYEETVNVTKKMPNLTVYGDGSAKTIITGEKNFVDGVRTFMTATFVVSGDNFMGIGFGVRNTAGAIKHQAVAIRVQSDRSIFFECRFEGYQDTLYAQAKRQFYRSCVIAGTVDFIFGDSASVFQNCLMVIRRPLDNQQNIVLAHGRVDRHETTGFVLHKCKIIGDDKLLPFKNKIRSYLGRPWKEYARHVIMETEISDVIHPDGYLPWEGDFALKTLFYGEYNNTGPGAKFDGRVKWKGVRKLKKPAARFTVADFIQGTEWINNERGGVTIPVRYGLYN</sequence>
<dbReference type="InterPro" id="IPR033131">
    <property type="entry name" value="Pectinesterase_Asp_AS"/>
</dbReference>
<dbReference type="PANTHER" id="PTHR31707">
    <property type="entry name" value="PECTINESTERASE"/>
    <property type="match status" value="1"/>
</dbReference>
<dbReference type="SUPFAM" id="SSF51126">
    <property type="entry name" value="Pectin lyase-like"/>
    <property type="match status" value="1"/>
</dbReference>
<feature type="transmembrane region" description="Helical" evidence="13">
    <location>
        <begin position="21"/>
        <end position="39"/>
    </location>
</feature>
<dbReference type="Gene3D" id="2.160.20.10">
    <property type="entry name" value="Single-stranded right-handed beta-helix, Pectin lyase-like"/>
    <property type="match status" value="1"/>
</dbReference>
<feature type="active site" evidence="11">
    <location>
        <position position="422"/>
    </location>
</feature>
<dbReference type="STRING" id="906689.A0A2I0V761"/>
<dbReference type="InterPro" id="IPR012334">
    <property type="entry name" value="Pectin_lyas_fold"/>
</dbReference>
<dbReference type="UniPathway" id="UPA00545">
    <property type="reaction ID" value="UER00823"/>
</dbReference>
<dbReference type="AlphaFoldDB" id="A0A2I0V761"/>
<feature type="domain" description="Pectinesterase inhibitor" evidence="14">
    <location>
        <begin position="64"/>
        <end position="213"/>
    </location>
</feature>
<comment type="pathway">
    <text evidence="1 12">Glycan metabolism; pectin degradation; 2-dehydro-3-deoxy-D-gluconate from pectin: step 1/5.</text>
</comment>